<evidence type="ECO:0000313" key="4">
    <source>
        <dbReference type="Proteomes" id="UP000189705"/>
    </source>
</evidence>
<evidence type="ECO:0000256" key="1">
    <source>
        <dbReference type="ARBA" id="ARBA00023157"/>
    </source>
</evidence>
<dbReference type="InParanoid" id="A0A3Q0H8K1"/>
<reference evidence="5" key="1">
    <citation type="submission" date="2025-08" db="UniProtKB">
        <authorList>
            <consortium name="RefSeq"/>
        </authorList>
    </citation>
    <scope>IDENTIFICATION</scope>
</reference>
<dbReference type="InterPro" id="IPR050850">
    <property type="entry name" value="Peptidase_S1_Elastase_sf"/>
</dbReference>
<dbReference type="GO" id="GO:0006508">
    <property type="term" value="P:proteolysis"/>
    <property type="evidence" value="ECO:0007669"/>
    <property type="project" value="InterPro"/>
</dbReference>
<dbReference type="PROSITE" id="PS50240">
    <property type="entry name" value="TRYPSIN_DOM"/>
    <property type="match status" value="1"/>
</dbReference>
<evidence type="ECO:0000256" key="2">
    <source>
        <dbReference type="ARBA" id="ARBA00024195"/>
    </source>
</evidence>
<dbReference type="InterPro" id="IPR009003">
    <property type="entry name" value="Peptidase_S1_PA"/>
</dbReference>
<dbReference type="GeneID" id="112551217"/>
<dbReference type="FunFam" id="2.40.10.10:FF:000002">
    <property type="entry name" value="Transmembrane protease serine"/>
    <property type="match status" value="1"/>
</dbReference>
<keyword evidence="4" id="KW-1185">Reference proteome</keyword>
<dbReference type="InterPro" id="IPR033116">
    <property type="entry name" value="TRYPSIN_SER"/>
</dbReference>
<proteinExistence type="inferred from homology"/>
<dbReference type="CDD" id="cd00190">
    <property type="entry name" value="Tryp_SPc"/>
    <property type="match status" value="1"/>
</dbReference>
<evidence type="ECO:0000313" key="5">
    <source>
        <dbReference type="RefSeq" id="XP_025066755.1"/>
    </source>
</evidence>
<dbReference type="KEGG" id="asn:112551217"/>
<organism evidence="4 5">
    <name type="scientific">Alligator sinensis</name>
    <name type="common">Chinese alligator</name>
    <dbReference type="NCBI Taxonomy" id="38654"/>
    <lineage>
        <taxon>Eukaryota</taxon>
        <taxon>Metazoa</taxon>
        <taxon>Chordata</taxon>
        <taxon>Craniata</taxon>
        <taxon>Vertebrata</taxon>
        <taxon>Euteleostomi</taxon>
        <taxon>Archelosauria</taxon>
        <taxon>Archosauria</taxon>
        <taxon>Crocodylia</taxon>
        <taxon>Alligatoridae</taxon>
        <taxon>Alligatorinae</taxon>
        <taxon>Alligator</taxon>
    </lineage>
</organism>
<dbReference type="AlphaFoldDB" id="A0A3Q0H8K1"/>
<dbReference type="Gene3D" id="2.40.10.10">
    <property type="entry name" value="Trypsin-like serine proteases"/>
    <property type="match status" value="2"/>
</dbReference>
<gene>
    <name evidence="5" type="primary">LOC112551217</name>
</gene>
<evidence type="ECO:0000259" key="3">
    <source>
        <dbReference type="PROSITE" id="PS50240"/>
    </source>
</evidence>
<dbReference type="RefSeq" id="XP_025066755.1">
    <property type="nucleotide sequence ID" value="XM_025210970.1"/>
</dbReference>
<sequence>MTLHFKLAGNQYATVISAYAPTLDAANKTKEEFYTKLDQDLSEVPEGYKVIFLTDFNARTGQQIVELDTFNQTWWEELYQATKQGHILGLGKFHYRFKQEQAKDLFTSVVELSFTKAGFSLLPTAFRSKKEEDVAKWRILLGKHSINHAESTERVYHVKRIYRHEQFRYPHLNELDYDIALVKPVEDIVTNHFIHYACLPKRDSHLRPGHFCWVTGWGDTQGGNKNLTLSGVLNQAKLPVIDFNTCRLQKFWGDRVRQSMICAGFRDAGGPPAACQGDSGGPLVCQIGREKWEVHGVVSFGPIGCKAENKPSVFTRTSAFISWIEAIRIQDHFL</sequence>
<dbReference type="PANTHER" id="PTHR24257">
    <property type="entry name" value="CHYMOTRYPSIN-LIKE ELASTASE FAMILY MEMBER"/>
    <property type="match status" value="1"/>
</dbReference>
<feature type="domain" description="Peptidase S1" evidence="3">
    <location>
        <begin position="137"/>
        <end position="329"/>
    </location>
</feature>
<name>A0A3Q0H8K1_ALLSI</name>
<dbReference type="SMART" id="SM00020">
    <property type="entry name" value="Tryp_SPc"/>
    <property type="match status" value="1"/>
</dbReference>
<dbReference type="Proteomes" id="UP000189705">
    <property type="component" value="Unplaced"/>
</dbReference>
<accession>A0A3Q0H8K1</accession>
<dbReference type="SUPFAM" id="SSF50494">
    <property type="entry name" value="Trypsin-like serine proteases"/>
    <property type="match status" value="1"/>
</dbReference>
<dbReference type="STRING" id="38654.A0A3Q0H8K1"/>
<dbReference type="PANTHER" id="PTHR24257:SF10">
    <property type="entry name" value="ELASTASE-1"/>
    <property type="match status" value="1"/>
</dbReference>
<dbReference type="PROSITE" id="PS00135">
    <property type="entry name" value="TRYPSIN_SER"/>
    <property type="match status" value="1"/>
</dbReference>
<comment type="similarity">
    <text evidence="2">Belongs to the peptidase S1 family. CLIP subfamily.</text>
</comment>
<dbReference type="InterPro" id="IPR001254">
    <property type="entry name" value="Trypsin_dom"/>
</dbReference>
<dbReference type="Pfam" id="PF00089">
    <property type="entry name" value="Trypsin"/>
    <property type="match status" value="1"/>
</dbReference>
<dbReference type="GO" id="GO:0005615">
    <property type="term" value="C:extracellular space"/>
    <property type="evidence" value="ECO:0007669"/>
    <property type="project" value="TreeGrafter"/>
</dbReference>
<protein>
    <submittedName>
        <fullName evidence="5">Elastase-1-like</fullName>
    </submittedName>
</protein>
<keyword evidence="1" id="KW-1015">Disulfide bond</keyword>
<dbReference type="GO" id="GO:0004252">
    <property type="term" value="F:serine-type endopeptidase activity"/>
    <property type="evidence" value="ECO:0007669"/>
    <property type="project" value="InterPro"/>
</dbReference>
<dbReference type="InterPro" id="IPR043504">
    <property type="entry name" value="Peptidase_S1_PA_chymotrypsin"/>
</dbReference>